<organism evidence="1 2">
    <name type="scientific">Rangifer tarandus platyrhynchus</name>
    <name type="common">Svalbard reindeer</name>
    <dbReference type="NCBI Taxonomy" id="3082113"/>
    <lineage>
        <taxon>Eukaryota</taxon>
        <taxon>Metazoa</taxon>
        <taxon>Chordata</taxon>
        <taxon>Craniata</taxon>
        <taxon>Vertebrata</taxon>
        <taxon>Euteleostomi</taxon>
        <taxon>Mammalia</taxon>
        <taxon>Eutheria</taxon>
        <taxon>Laurasiatheria</taxon>
        <taxon>Artiodactyla</taxon>
        <taxon>Ruminantia</taxon>
        <taxon>Pecora</taxon>
        <taxon>Cervidae</taxon>
        <taxon>Odocoileinae</taxon>
        <taxon>Rangifer</taxon>
    </lineage>
</organism>
<proteinExistence type="predicted"/>
<evidence type="ECO:0000313" key="1">
    <source>
        <dbReference type="EMBL" id="CAN0550606.1"/>
    </source>
</evidence>
<accession>A0AC60A3K2</accession>
<gene>
    <name evidence="1" type="ORF">MRATA1EN22A_LOCUS26135</name>
</gene>
<evidence type="ECO:0000313" key="2">
    <source>
        <dbReference type="Proteomes" id="UP001162501"/>
    </source>
</evidence>
<dbReference type="EMBL" id="OX596091">
    <property type="protein sequence ID" value="CAN0550606.1"/>
    <property type="molecule type" value="Genomic_DNA"/>
</dbReference>
<reference evidence="1" key="1">
    <citation type="submission" date="2023-05" db="EMBL/GenBank/DDBJ databases">
        <authorList>
            <consortium name="ELIXIR-Norway"/>
        </authorList>
    </citation>
    <scope>NUCLEOTIDE SEQUENCE</scope>
</reference>
<reference evidence="1" key="2">
    <citation type="submission" date="2025-03" db="EMBL/GenBank/DDBJ databases">
        <authorList>
            <consortium name="ELIXIR-Norway"/>
            <consortium name="Elixir Norway"/>
        </authorList>
    </citation>
    <scope>NUCLEOTIDE SEQUENCE</scope>
</reference>
<name>A0AC60A3K2_RANTA</name>
<dbReference type="Proteomes" id="UP001162501">
    <property type="component" value="Chromosome 7"/>
</dbReference>
<sequence>MNRASVPLRPRLAAGQACLDLFPPADFETSSGIPSSRKTSPAGESNSPSRRCPSSGAPCTSCTSLLITVSTLVFSLDYELLKGSGLPSLFFFLATQDLSFLNRDLTCIPLYGRAEP</sequence>
<protein>
    <submittedName>
        <fullName evidence="1">Uncharacterized protein</fullName>
    </submittedName>
</protein>